<protein>
    <submittedName>
        <fullName evidence="1">Uncharacterized protein</fullName>
    </submittedName>
</protein>
<dbReference type="Proteomes" id="UP000553442">
    <property type="component" value="Unassembled WGS sequence"/>
</dbReference>
<dbReference type="AlphaFoldDB" id="A0A7W5K297"/>
<evidence type="ECO:0000313" key="1">
    <source>
        <dbReference type="EMBL" id="MBB3330615.1"/>
    </source>
</evidence>
<comment type="caution">
    <text evidence="1">The sequence shown here is derived from an EMBL/GenBank/DDBJ whole genome shotgun (WGS) entry which is preliminary data.</text>
</comment>
<reference evidence="1 2" key="1">
    <citation type="submission" date="2020-08" db="EMBL/GenBank/DDBJ databases">
        <title>Genomic Encyclopedia of Archaeal and Bacterial Type Strains, Phase II (KMG-II): from individual species to whole genera.</title>
        <authorList>
            <person name="Goeker M."/>
        </authorList>
    </citation>
    <scope>NUCLEOTIDE SEQUENCE [LARGE SCALE GENOMIC DNA]</scope>
    <source>
        <strain evidence="1 2">5AG</strain>
    </source>
</reference>
<organism evidence="1 2">
    <name type="scientific">Halomonas campaniensis</name>
    <dbReference type="NCBI Taxonomy" id="213554"/>
    <lineage>
        <taxon>Bacteria</taxon>
        <taxon>Pseudomonadati</taxon>
        <taxon>Pseudomonadota</taxon>
        <taxon>Gammaproteobacteria</taxon>
        <taxon>Oceanospirillales</taxon>
        <taxon>Halomonadaceae</taxon>
        <taxon>Halomonas</taxon>
    </lineage>
</organism>
<dbReference type="EMBL" id="JACHZF010000009">
    <property type="protein sequence ID" value="MBB3330615.1"/>
    <property type="molecule type" value="Genomic_DNA"/>
</dbReference>
<name>A0A7W5K297_9GAMM</name>
<accession>A0A7W5K297</accession>
<gene>
    <name evidence="1" type="ORF">BDK63_001483</name>
</gene>
<keyword evidence="2" id="KW-1185">Reference proteome</keyword>
<sequence length="52" mass="5733">MTAAIAHRPLTGFTGYYGYWRFSELRSCQCATSDRSAIGGTRSTRCIPATRS</sequence>
<evidence type="ECO:0000313" key="2">
    <source>
        <dbReference type="Proteomes" id="UP000553442"/>
    </source>
</evidence>
<proteinExistence type="predicted"/>